<comment type="pathway">
    <text evidence="10">Amino-acid biosynthesis; L-threonine biosynthesis; L-threonine from L-aspartate: step 1/5.</text>
</comment>
<feature type="binding site" evidence="8">
    <location>
        <position position="63"/>
    </location>
    <ligand>
        <name>substrate</name>
    </ligand>
</feature>
<dbReference type="InterPro" id="IPR001048">
    <property type="entry name" value="Asp/Glu/Uridylate_kinase"/>
</dbReference>
<accession>A0A521BD16</accession>
<dbReference type="InterPro" id="IPR045865">
    <property type="entry name" value="ACT-like_dom_sf"/>
</dbReference>
<dbReference type="InterPro" id="IPR002912">
    <property type="entry name" value="ACT_dom"/>
</dbReference>
<reference evidence="12 13" key="1">
    <citation type="submission" date="2017-05" db="EMBL/GenBank/DDBJ databases">
        <authorList>
            <person name="Varghese N."/>
            <person name="Submissions S."/>
        </authorList>
    </citation>
    <scope>NUCLEOTIDE SEQUENCE [LARGE SCALE GENOMIC DNA]</scope>
    <source>
        <strain evidence="12 13">DSM 21985</strain>
    </source>
</reference>
<dbReference type="InterPro" id="IPR036393">
    <property type="entry name" value="AceGlu_kinase-like_sf"/>
</dbReference>
<keyword evidence="10" id="KW-0028">Amino-acid biosynthesis</keyword>
<evidence type="ECO:0000256" key="3">
    <source>
        <dbReference type="ARBA" id="ARBA00022679"/>
    </source>
</evidence>
<keyword evidence="13" id="KW-1185">Reference proteome</keyword>
<evidence type="ECO:0000256" key="10">
    <source>
        <dbReference type="RuleBase" id="RU004249"/>
    </source>
</evidence>
<dbReference type="InterPro" id="IPR042199">
    <property type="entry name" value="AsparK_Bifunc_asparK/hSer_DH"/>
</dbReference>
<keyword evidence="3 9" id="KW-0808">Transferase</keyword>
<dbReference type="GO" id="GO:0009088">
    <property type="term" value="P:threonine biosynthetic process"/>
    <property type="evidence" value="ECO:0007669"/>
    <property type="project" value="UniProtKB-UniPathway"/>
</dbReference>
<evidence type="ECO:0000256" key="4">
    <source>
        <dbReference type="ARBA" id="ARBA00022741"/>
    </source>
</evidence>
<feature type="binding site" evidence="8">
    <location>
        <position position="246"/>
    </location>
    <ligand>
        <name>ATP</name>
        <dbReference type="ChEBI" id="CHEBI:30616"/>
    </ligand>
</feature>
<dbReference type="Pfam" id="PF00696">
    <property type="entry name" value="AA_kinase"/>
    <property type="match status" value="1"/>
</dbReference>
<feature type="binding site" evidence="8">
    <location>
        <position position="241"/>
    </location>
    <ligand>
        <name>ATP</name>
        <dbReference type="ChEBI" id="CHEBI:30616"/>
    </ligand>
</feature>
<dbReference type="SUPFAM" id="SSF53633">
    <property type="entry name" value="Carbamate kinase-like"/>
    <property type="match status" value="1"/>
</dbReference>
<dbReference type="PROSITE" id="PS00324">
    <property type="entry name" value="ASPARTOKINASE"/>
    <property type="match status" value="1"/>
</dbReference>
<evidence type="ECO:0000256" key="6">
    <source>
        <dbReference type="ARBA" id="ARBA00022840"/>
    </source>
</evidence>
<evidence type="ECO:0000256" key="8">
    <source>
        <dbReference type="PIRSR" id="PIRSR000726-1"/>
    </source>
</evidence>
<dbReference type="NCBIfam" id="NF006570">
    <property type="entry name" value="PRK09084.1"/>
    <property type="match status" value="1"/>
</dbReference>
<feature type="binding site" evidence="8">
    <location>
        <begin position="26"/>
        <end position="29"/>
    </location>
    <ligand>
        <name>ATP</name>
        <dbReference type="ChEBI" id="CHEBI:30616"/>
    </ligand>
</feature>
<dbReference type="SUPFAM" id="SSF55021">
    <property type="entry name" value="ACT-like"/>
    <property type="match status" value="2"/>
</dbReference>
<dbReference type="InterPro" id="IPR054352">
    <property type="entry name" value="ACT_Aspartokinase"/>
</dbReference>
<protein>
    <recommendedName>
        <fullName evidence="9">Aspartokinase</fullName>
        <ecNumber evidence="9">2.7.2.4</ecNumber>
    </recommendedName>
</protein>
<comment type="pathway">
    <text evidence="10">Amino-acid biosynthesis; L-methionine biosynthesis via de novo pathway; L-homoserine from L-aspartate: step 1/3.</text>
</comment>
<gene>
    <name evidence="12" type="ORF">SAMN06265219_102171</name>
</gene>
<dbReference type="GO" id="GO:0005524">
    <property type="term" value="F:ATP binding"/>
    <property type="evidence" value="ECO:0007669"/>
    <property type="project" value="UniProtKB-KW"/>
</dbReference>
<keyword evidence="5 9" id="KW-0418">Kinase</keyword>
<dbReference type="InterPro" id="IPR001341">
    <property type="entry name" value="Asp_kinase"/>
</dbReference>
<dbReference type="GO" id="GO:0009089">
    <property type="term" value="P:lysine biosynthetic process via diaminopimelate"/>
    <property type="evidence" value="ECO:0007669"/>
    <property type="project" value="UniProtKB-UniPathway"/>
</dbReference>
<dbReference type="EC" id="2.7.2.4" evidence="9"/>
<evidence type="ECO:0000313" key="12">
    <source>
        <dbReference type="EMBL" id="SMO44640.1"/>
    </source>
</evidence>
<dbReference type="GO" id="GO:0004072">
    <property type="term" value="F:aspartate kinase activity"/>
    <property type="evidence" value="ECO:0007669"/>
    <property type="project" value="UniProtKB-EC"/>
</dbReference>
<name>A0A521BD16_9BACT</name>
<evidence type="ECO:0000256" key="2">
    <source>
        <dbReference type="ARBA" id="ARBA00010122"/>
    </source>
</evidence>
<keyword evidence="4 8" id="KW-0547">Nucleotide-binding</keyword>
<sequence>MPKYSLFSAFTQFIKPTFLRKMIVSKFGGTSVGTFEAMQRSASIAASDPDRKLIVISATSGTTNDLVALSADDLSSTKREELLGNIEERHMDIIKQCKEREKLEKSFQEQLSELRDHLDFSGRDKKWKDTLYAFGELMSTKIFVEVLKENGVDAQWLDAREVMKTDSTFGNAEPIWDSIQQQAEVHIKRGQAYLTQGFIGSDVFGNTTTLGRGGSDFSASLFAEAVDADTLEIWTDVAGVYTTDPRIVEEAFPIKEISFDEAAELSVFGGKVLHPATLKPAIRGGVNVRVASSSDPDNPGTYIVKETDEKPVIRAISLRKEQTLLTVNSLEMLHQYGFLAHLFKVLAEHKISVDLVSTSEVSVALTLDTAVNAANKVDLTDDVLEELGRFAEVQVEEDLALIALIGNDLQKTSGIGGPLLTSMEDYNVRLVCHGASPNNLCFLVNQDEAEEIVRMLHGKFIKG</sequence>
<dbReference type="AlphaFoldDB" id="A0A521BD16"/>
<dbReference type="Proteomes" id="UP000317557">
    <property type="component" value="Unassembled WGS sequence"/>
</dbReference>
<evidence type="ECO:0000256" key="5">
    <source>
        <dbReference type="ARBA" id="ARBA00022777"/>
    </source>
</evidence>
<evidence type="ECO:0000259" key="11">
    <source>
        <dbReference type="PROSITE" id="PS51671"/>
    </source>
</evidence>
<dbReference type="EMBL" id="FXTP01000002">
    <property type="protein sequence ID" value="SMO44640.1"/>
    <property type="molecule type" value="Genomic_DNA"/>
</dbReference>
<dbReference type="UniPathway" id="UPA00051">
    <property type="reaction ID" value="UER00462"/>
</dbReference>
<dbReference type="Pfam" id="PF22468">
    <property type="entry name" value="ACT_9"/>
    <property type="match status" value="1"/>
</dbReference>
<dbReference type="PROSITE" id="PS51671">
    <property type="entry name" value="ACT"/>
    <property type="match status" value="1"/>
</dbReference>
<dbReference type="PIRSF" id="PIRSF000726">
    <property type="entry name" value="Asp_kin"/>
    <property type="match status" value="1"/>
</dbReference>
<feature type="binding site" evidence="8">
    <location>
        <begin position="271"/>
        <end position="272"/>
    </location>
    <ligand>
        <name>ATP</name>
        <dbReference type="ChEBI" id="CHEBI:30616"/>
    </ligand>
</feature>
<dbReference type="GO" id="GO:0005829">
    <property type="term" value="C:cytosol"/>
    <property type="evidence" value="ECO:0007669"/>
    <property type="project" value="TreeGrafter"/>
</dbReference>
<feature type="domain" description="ACT" evidence="11">
    <location>
        <begin position="327"/>
        <end position="404"/>
    </location>
</feature>
<comment type="similarity">
    <text evidence="2 9">Belongs to the aspartokinase family.</text>
</comment>
<dbReference type="Gene3D" id="3.30.70.260">
    <property type="match status" value="2"/>
</dbReference>
<evidence type="ECO:0000313" key="13">
    <source>
        <dbReference type="Proteomes" id="UP000317557"/>
    </source>
</evidence>
<dbReference type="GO" id="GO:0009090">
    <property type="term" value="P:homoserine biosynthetic process"/>
    <property type="evidence" value="ECO:0007669"/>
    <property type="project" value="TreeGrafter"/>
</dbReference>
<dbReference type="PANTHER" id="PTHR21499:SF59">
    <property type="entry name" value="ASPARTOKINASE"/>
    <property type="match status" value="1"/>
</dbReference>
<evidence type="ECO:0000256" key="7">
    <source>
        <dbReference type="ARBA" id="ARBA00047872"/>
    </source>
</evidence>
<keyword evidence="6 8" id="KW-0067">ATP-binding</keyword>
<dbReference type="NCBIfam" id="TIGR00657">
    <property type="entry name" value="asp_kinases"/>
    <property type="match status" value="1"/>
</dbReference>
<dbReference type="UniPathway" id="UPA00034">
    <property type="reaction ID" value="UER00015"/>
</dbReference>
<dbReference type="PANTHER" id="PTHR21499">
    <property type="entry name" value="ASPARTATE KINASE"/>
    <property type="match status" value="1"/>
</dbReference>
<feature type="binding site" evidence="8">
    <location>
        <position position="136"/>
    </location>
    <ligand>
        <name>substrate</name>
    </ligand>
</feature>
<evidence type="ECO:0000256" key="9">
    <source>
        <dbReference type="RuleBase" id="RU003448"/>
    </source>
</evidence>
<comment type="pathway">
    <text evidence="1 10">Amino-acid biosynthesis; L-lysine biosynthesis via DAP pathway; (S)-tetrahydrodipicolinate from L-aspartate: step 1/4.</text>
</comment>
<feature type="binding site" evidence="8">
    <location>
        <begin position="235"/>
        <end position="236"/>
    </location>
    <ligand>
        <name>ATP</name>
        <dbReference type="ChEBI" id="CHEBI:30616"/>
    </ligand>
</feature>
<dbReference type="InterPro" id="IPR005260">
    <property type="entry name" value="Asp_kin_monofn"/>
</dbReference>
<dbReference type="UniPathway" id="UPA00050">
    <property type="reaction ID" value="UER00461"/>
</dbReference>
<dbReference type="InterPro" id="IPR018042">
    <property type="entry name" value="Aspartate_kinase_CS"/>
</dbReference>
<dbReference type="Gene3D" id="3.40.1160.10">
    <property type="entry name" value="Acetylglutamate kinase-like"/>
    <property type="match status" value="1"/>
</dbReference>
<evidence type="ECO:0000256" key="1">
    <source>
        <dbReference type="ARBA" id="ARBA00004766"/>
    </source>
</evidence>
<dbReference type="Gene3D" id="1.20.120.1320">
    <property type="entry name" value="Aspartokinase, catalytic domain"/>
    <property type="match status" value="1"/>
</dbReference>
<comment type="catalytic activity">
    <reaction evidence="7 9">
        <text>L-aspartate + ATP = 4-phospho-L-aspartate + ADP</text>
        <dbReference type="Rhea" id="RHEA:23776"/>
        <dbReference type="ChEBI" id="CHEBI:29991"/>
        <dbReference type="ChEBI" id="CHEBI:30616"/>
        <dbReference type="ChEBI" id="CHEBI:57535"/>
        <dbReference type="ChEBI" id="CHEBI:456216"/>
        <dbReference type="EC" id="2.7.2.4"/>
    </reaction>
</comment>
<organism evidence="12 13">
    <name type="scientific">Gracilimonas mengyeensis</name>
    <dbReference type="NCBI Taxonomy" id="1302730"/>
    <lineage>
        <taxon>Bacteria</taxon>
        <taxon>Pseudomonadati</taxon>
        <taxon>Balneolota</taxon>
        <taxon>Balneolia</taxon>
        <taxon>Balneolales</taxon>
        <taxon>Balneolaceae</taxon>
        <taxon>Gracilimonas</taxon>
    </lineage>
</organism>
<proteinExistence type="inferred from homology"/>